<dbReference type="AlphaFoldDB" id="A0A1M6V9C1"/>
<dbReference type="Pfam" id="PF01547">
    <property type="entry name" value="SBP_bac_1"/>
    <property type="match status" value="1"/>
</dbReference>
<dbReference type="InterPro" id="IPR050490">
    <property type="entry name" value="Bact_solute-bd_prot1"/>
</dbReference>
<name>A0A1M6V9C1_9FIRM</name>
<dbReference type="Proteomes" id="UP000184386">
    <property type="component" value="Unassembled WGS sequence"/>
</dbReference>
<evidence type="ECO:0000313" key="8">
    <source>
        <dbReference type="Proteomes" id="UP000184386"/>
    </source>
</evidence>
<evidence type="ECO:0000313" key="7">
    <source>
        <dbReference type="EMBL" id="SHK77981.1"/>
    </source>
</evidence>
<organism evidence="7 8">
    <name type="scientific">Anaerocolumna jejuensis DSM 15929</name>
    <dbReference type="NCBI Taxonomy" id="1121322"/>
    <lineage>
        <taxon>Bacteria</taxon>
        <taxon>Bacillati</taxon>
        <taxon>Bacillota</taxon>
        <taxon>Clostridia</taxon>
        <taxon>Lachnospirales</taxon>
        <taxon>Lachnospiraceae</taxon>
        <taxon>Anaerocolumna</taxon>
    </lineage>
</organism>
<evidence type="ECO:0000256" key="3">
    <source>
        <dbReference type="ARBA" id="ARBA00022448"/>
    </source>
</evidence>
<dbReference type="PANTHER" id="PTHR43649">
    <property type="entry name" value="ARABINOSE-BINDING PROTEIN-RELATED"/>
    <property type="match status" value="1"/>
</dbReference>
<dbReference type="GO" id="GO:0030313">
    <property type="term" value="C:cell envelope"/>
    <property type="evidence" value="ECO:0007669"/>
    <property type="project" value="UniProtKB-SubCell"/>
</dbReference>
<feature type="compositionally biased region" description="Low complexity" evidence="5">
    <location>
        <begin position="24"/>
        <end position="39"/>
    </location>
</feature>
<accession>A0A1M6V9C1</accession>
<dbReference type="PANTHER" id="PTHR43649:SF31">
    <property type="entry name" value="SN-GLYCEROL-3-PHOSPHATE-BINDING PERIPLASMIC PROTEIN UGPB"/>
    <property type="match status" value="1"/>
</dbReference>
<reference evidence="7 8" key="1">
    <citation type="submission" date="2016-11" db="EMBL/GenBank/DDBJ databases">
        <authorList>
            <person name="Jaros S."/>
            <person name="Januszkiewicz K."/>
            <person name="Wedrychowicz H."/>
        </authorList>
    </citation>
    <scope>NUCLEOTIDE SEQUENCE [LARGE SCALE GENOMIC DNA]</scope>
    <source>
        <strain evidence="7 8">DSM 15929</strain>
    </source>
</reference>
<keyword evidence="8" id="KW-1185">Reference proteome</keyword>
<dbReference type="InterPro" id="IPR006059">
    <property type="entry name" value="SBP"/>
</dbReference>
<evidence type="ECO:0000256" key="2">
    <source>
        <dbReference type="ARBA" id="ARBA00008520"/>
    </source>
</evidence>
<evidence type="ECO:0000256" key="4">
    <source>
        <dbReference type="ARBA" id="ARBA00022729"/>
    </source>
</evidence>
<dbReference type="RefSeq" id="WP_073277967.1">
    <property type="nucleotide sequence ID" value="NZ_FRAC01000017.1"/>
</dbReference>
<feature type="signal peptide" evidence="6">
    <location>
        <begin position="1"/>
        <end position="21"/>
    </location>
</feature>
<comment type="subcellular location">
    <subcellularLocation>
        <location evidence="1">Cell envelope</location>
    </subcellularLocation>
</comment>
<evidence type="ECO:0000256" key="6">
    <source>
        <dbReference type="SAM" id="SignalP"/>
    </source>
</evidence>
<dbReference type="OrthoDB" id="362670at2"/>
<keyword evidence="3" id="KW-0813">Transport</keyword>
<feature type="region of interest" description="Disordered" evidence="5">
    <location>
        <begin position="24"/>
        <end position="55"/>
    </location>
</feature>
<comment type="similarity">
    <text evidence="2">Belongs to the bacterial solute-binding protein 1 family.</text>
</comment>
<dbReference type="EMBL" id="FRAC01000017">
    <property type="protein sequence ID" value="SHK77981.1"/>
    <property type="molecule type" value="Genomic_DNA"/>
</dbReference>
<protein>
    <submittedName>
        <fullName evidence="7">ABC-type glycerol-3-phosphate transport system, substrate-binding protein</fullName>
    </submittedName>
</protein>
<evidence type="ECO:0000256" key="5">
    <source>
        <dbReference type="SAM" id="MobiDB-lite"/>
    </source>
</evidence>
<feature type="chain" id="PRO_5038478848" evidence="6">
    <location>
        <begin position="22"/>
        <end position="439"/>
    </location>
</feature>
<sequence>MKKFILAFMTLALVVSFTACGSKSAGSSSGDAAKGDSSSNTGTPEGTAKDNAAKGDAAASEDVVTVNFYEHTDNEKVMTALVNAYNAQSSKIKVNLTLIANDDYDDKIKVMLSGGADLDGFWLRGGSTARQLAEQGALLALDDLNAANSVDVSKYGSMIDAFAYDGKNYGLLTTKSCWLLWYNKDLFDAAGVDYPINLTWDQYTDLAKSLTTDGKMGSVCPDWMMNQGSVAAGEYLTDENLTLTKQYAQYLEKWYVTDKSHPSIEDMSGSFDINASFAEGNTYMMINGDWEFLLLPDVAKDFTWCAAPLPRFEQTPEGSTVGSSSSFSIAAKSKHPAEVYDFIKFCCYSDEGAKIYAQYSCVPAYPSDSALEVYKKNVTAEGTDYVFSSKVASEQGIDSNYNEINDAFKEELKNALIGNNTLDKAFDTFKQRRDEIAKK</sequence>
<dbReference type="SUPFAM" id="SSF53850">
    <property type="entry name" value="Periplasmic binding protein-like II"/>
    <property type="match status" value="1"/>
</dbReference>
<gene>
    <name evidence="7" type="ORF">SAMN02745136_03329</name>
</gene>
<dbReference type="PROSITE" id="PS51257">
    <property type="entry name" value="PROKAR_LIPOPROTEIN"/>
    <property type="match status" value="1"/>
</dbReference>
<keyword evidence="4 6" id="KW-0732">Signal</keyword>
<dbReference type="Gene3D" id="3.40.190.10">
    <property type="entry name" value="Periplasmic binding protein-like II"/>
    <property type="match status" value="1"/>
</dbReference>
<evidence type="ECO:0000256" key="1">
    <source>
        <dbReference type="ARBA" id="ARBA00004196"/>
    </source>
</evidence>
<proteinExistence type="inferred from homology"/>
<dbReference type="STRING" id="1121322.SAMN02745136_03329"/>